<feature type="domain" description="Helix-turn-helix type 11" evidence="1">
    <location>
        <begin position="6"/>
        <end position="29"/>
    </location>
</feature>
<comment type="caution">
    <text evidence="2">The sequence shown here is derived from an EMBL/GenBank/DDBJ whole genome shotgun (WGS) entry which is preliminary data.</text>
</comment>
<dbReference type="Gene3D" id="1.10.260.40">
    <property type="entry name" value="lambda repressor-like DNA-binding domains"/>
    <property type="match status" value="1"/>
</dbReference>
<dbReference type="RefSeq" id="WP_107510071.1">
    <property type="nucleotide sequence ID" value="NZ_JAAQPD010000016.1"/>
</dbReference>
<protein>
    <submittedName>
        <fullName evidence="2">HTH domain-containing protein</fullName>
    </submittedName>
</protein>
<dbReference type="Proteomes" id="UP000681586">
    <property type="component" value="Unassembled WGS sequence"/>
</dbReference>
<dbReference type="Pfam" id="PF08279">
    <property type="entry name" value="HTH_11"/>
    <property type="match status" value="1"/>
</dbReference>
<evidence type="ECO:0000313" key="2">
    <source>
        <dbReference type="EMBL" id="MBS3697115.1"/>
    </source>
</evidence>
<dbReference type="EMBL" id="JAGXBM010000007">
    <property type="protein sequence ID" value="MBS3697115.1"/>
    <property type="molecule type" value="Genomic_DNA"/>
</dbReference>
<sequence>MGSCKSNRLNGEEIAKQIGVSRSTVYRVINH</sequence>
<name>A0ABS5MMG0_9STAP</name>
<dbReference type="InterPro" id="IPR013196">
    <property type="entry name" value="HTH_11"/>
</dbReference>
<reference evidence="2 3" key="1">
    <citation type="submission" date="2021-05" db="EMBL/GenBank/DDBJ databases">
        <title>Staphylococcus fleurettii isolated from lake water in First Nation community in Manitoba, Canada.</title>
        <authorList>
            <person name="Bashar S."/>
            <person name="Murdock A."/>
            <person name="Patidar R."/>
            <person name="Golding G."/>
            <person name="Farenhorst A."/>
            <person name="Kumar A."/>
        </authorList>
    </citation>
    <scope>NUCLEOTIDE SEQUENCE [LARGE SCALE GENOMIC DNA]</scope>
    <source>
        <strain evidence="2 3">SF002</strain>
    </source>
</reference>
<gene>
    <name evidence="2" type="ORF">JJQ58_06515</name>
</gene>
<accession>A0ABS5MMG0</accession>
<proteinExistence type="predicted"/>
<organism evidence="2 3">
    <name type="scientific">Mammaliicoccus fleurettii</name>
    <dbReference type="NCBI Taxonomy" id="150056"/>
    <lineage>
        <taxon>Bacteria</taxon>
        <taxon>Bacillati</taxon>
        <taxon>Bacillota</taxon>
        <taxon>Bacilli</taxon>
        <taxon>Bacillales</taxon>
        <taxon>Staphylococcaceae</taxon>
        <taxon>Mammaliicoccus</taxon>
    </lineage>
</organism>
<evidence type="ECO:0000313" key="3">
    <source>
        <dbReference type="Proteomes" id="UP000681586"/>
    </source>
</evidence>
<evidence type="ECO:0000259" key="1">
    <source>
        <dbReference type="Pfam" id="PF08279"/>
    </source>
</evidence>
<dbReference type="InterPro" id="IPR010982">
    <property type="entry name" value="Lambda_DNA-bd_dom_sf"/>
</dbReference>
<keyword evidence="3" id="KW-1185">Reference proteome</keyword>